<protein>
    <submittedName>
        <fullName evidence="3">Uncharacterized protein</fullName>
    </submittedName>
</protein>
<feature type="compositionally biased region" description="Basic and acidic residues" evidence="1">
    <location>
        <begin position="1"/>
        <end position="34"/>
    </location>
</feature>
<proteinExistence type="predicted"/>
<sequence length="115" mass="12706">MVRLEPNRQKLEQDNATSDLHKREEGFGADHDLTLRSPPPPPQPRPPPKLNCRSLQCNLDSADEPFRSESIAGTCVVVFLSPDEQGATLTTGKQAKAKSSAKLESIFRLVYGTFE</sequence>
<keyword evidence="2" id="KW-1185">Reference proteome</keyword>
<evidence type="ECO:0000256" key="1">
    <source>
        <dbReference type="SAM" id="MobiDB-lite"/>
    </source>
</evidence>
<accession>A0A915J2L0</accession>
<feature type="compositionally biased region" description="Pro residues" evidence="1">
    <location>
        <begin position="37"/>
        <end position="49"/>
    </location>
</feature>
<reference evidence="3" key="1">
    <citation type="submission" date="2022-11" db="UniProtKB">
        <authorList>
            <consortium name="WormBaseParasite"/>
        </authorList>
    </citation>
    <scope>IDENTIFICATION</scope>
</reference>
<name>A0A915J2L0_ROMCU</name>
<evidence type="ECO:0000313" key="2">
    <source>
        <dbReference type="Proteomes" id="UP000887565"/>
    </source>
</evidence>
<dbReference type="AlphaFoldDB" id="A0A915J2L0"/>
<dbReference type="WBParaSite" id="nRc.2.0.1.t20113-RA">
    <property type="protein sequence ID" value="nRc.2.0.1.t20113-RA"/>
    <property type="gene ID" value="nRc.2.0.1.g20113"/>
</dbReference>
<feature type="region of interest" description="Disordered" evidence="1">
    <location>
        <begin position="1"/>
        <end position="55"/>
    </location>
</feature>
<dbReference type="Proteomes" id="UP000887565">
    <property type="component" value="Unplaced"/>
</dbReference>
<evidence type="ECO:0000313" key="3">
    <source>
        <dbReference type="WBParaSite" id="nRc.2.0.1.t20113-RA"/>
    </source>
</evidence>
<organism evidence="2 3">
    <name type="scientific">Romanomermis culicivorax</name>
    <name type="common">Nematode worm</name>
    <dbReference type="NCBI Taxonomy" id="13658"/>
    <lineage>
        <taxon>Eukaryota</taxon>
        <taxon>Metazoa</taxon>
        <taxon>Ecdysozoa</taxon>
        <taxon>Nematoda</taxon>
        <taxon>Enoplea</taxon>
        <taxon>Dorylaimia</taxon>
        <taxon>Mermithida</taxon>
        <taxon>Mermithoidea</taxon>
        <taxon>Mermithidae</taxon>
        <taxon>Romanomermis</taxon>
    </lineage>
</organism>